<reference evidence="1 2" key="1">
    <citation type="submission" date="2020-03" db="EMBL/GenBank/DDBJ databases">
        <title>Genomic Encyclopedia of Type Strains, Phase IV (KMG-IV): sequencing the most valuable type-strain genomes for metagenomic binning, comparative biology and taxonomic classification.</title>
        <authorList>
            <person name="Goeker M."/>
        </authorList>
    </citation>
    <scope>NUCLEOTIDE SEQUENCE [LARGE SCALE GENOMIC DNA]</scope>
    <source>
        <strain evidence="1 2">DSM 105096</strain>
    </source>
</reference>
<keyword evidence="2" id="KW-1185">Reference proteome</keyword>
<protein>
    <submittedName>
        <fullName evidence="1">Uncharacterized protein</fullName>
    </submittedName>
</protein>
<gene>
    <name evidence="1" type="ORF">GGR27_002539</name>
</gene>
<comment type="caution">
    <text evidence="1">The sequence shown here is derived from an EMBL/GenBank/DDBJ whole genome shotgun (WGS) entry which is preliminary data.</text>
</comment>
<organism evidence="1 2">
    <name type="scientific">Neolewinella antarctica</name>
    <dbReference type="NCBI Taxonomy" id="442734"/>
    <lineage>
        <taxon>Bacteria</taxon>
        <taxon>Pseudomonadati</taxon>
        <taxon>Bacteroidota</taxon>
        <taxon>Saprospiria</taxon>
        <taxon>Saprospirales</taxon>
        <taxon>Lewinellaceae</taxon>
        <taxon>Neolewinella</taxon>
    </lineage>
</organism>
<accession>A0ABX0XCL8</accession>
<dbReference type="EMBL" id="JAATJH010000004">
    <property type="protein sequence ID" value="NJC27026.1"/>
    <property type="molecule type" value="Genomic_DNA"/>
</dbReference>
<name>A0ABX0XCL8_9BACT</name>
<dbReference type="Proteomes" id="UP000770785">
    <property type="component" value="Unassembled WGS sequence"/>
</dbReference>
<evidence type="ECO:0000313" key="2">
    <source>
        <dbReference type="Proteomes" id="UP000770785"/>
    </source>
</evidence>
<dbReference type="RefSeq" id="WP_168037787.1">
    <property type="nucleotide sequence ID" value="NZ_JAATJH010000004.1"/>
</dbReference>
<proteinExistence type="predicted"/>
<sequence length="202" mass="23501">MKKILFIEDRPLRQAQYFTEAELSALKAISGLLFPAGDDCRIIIDKINKEELEVDQLIALVVAHRSAFSAQGLLFLVQMTEKREIDLILFSGGSNQLNYTAGKRQFLSMNSNQIYKKELSALFNEYTDQEGFPLLKFQYGDNYELELFLKYRLLQTKLSLEEDEDLRDLIELKIEPFETAIRRFDPQPEKFNQTIEYKIAAL</sequence>
<evidence type="ECO:0000313" key="1">
    <source>
        <dbReference type="EMBL" id="NJC27026.1"/>
    </source>
</evidence>